<proteinExistence type="evidence at transcript level"/>
<dbReference type="AlphaFoldDB" id="A9P9M8"/>
<evidence type="ECO:0000313" key="1">
    <source>
        <dbReference type="EMBL" id="ABK93081.1"/>
    </source>
</evidence>
<dbReference type="EMBL" id="EF144871">
    <property type="protein sequence ID" value="ABK93081.1"/>
    <property type="molecule type" value="mRNA"/>
</dbReference>
<name>A9P9M8_POPTR</name>
<sequence length="35" mass="3969">MFLFLFCRSMPAREGRREGVVPNPLVPWFSSGGRA</sequence>
<organism evidence="1">
    <name type="scientific">Populus trichocarpa</name>
    <name type="common">Western balsam poplar</name>
    <name type="synonym">Populus balsamifera subsp. trichocarpa</name>
    <dbReference type="NCBI Taxonomy" id="3694"/>
    <lineage>
        <taxon>Eukaryota</taxon>
        <taxon>Viridiplantae</taxon>
        <taxon>Streptophyta</taxon>
        <taxon>Embryophyta</taxon>
        <taxon>Tracheophyta</taxon>
        <taxon>Spermatophyta</taxon>
        <taxon>Magnoliopsida</taxon>
        <taxon>eudicotyledons</taxon>
        <taxon>Gunneridae</taxon>
        <taxon>Pentapetalae</taxon>
        <taxon>rosids</taxon>
        <taxon>fabids</taxon>
        <taxon>Malpighiales</taxon>
        <taxon>Salicaceae</taxon>
        <taxon>Saliceae</taxon>
        <taxon>Populus</taxon>
    </lineage>
</organism>
<protein>
    <submittedName>
        <fullName evidence="1">Uncharacterized protein</fullName>
    </submittedName>
</protein>
<reference evidence="1" key="1">
    <citation type="journal article" date="2008" name="BMC Genomics">
        <title>Analysis of 4,664 high-quality sequence-finished poplar full-length cDNA clones and their utility for the discovery of genes responding to insect feeding.</title>
        <authorList>
            <person name="Ralph S.G."/>
            <person name="Chun H.J."/>
            <person name="Cooper D."/>
            <person name="Kirkpatrick R."/>
            <person name="Kolosova N."/>
            <person name="Gunter L."/>
            <person name="Tuskan G.A."/>
            <person name="Douglas C.J."/>
            <person name="Holt R.A."/>
            <person name="Jones S.J."/>
            <person name="Marra M.A."/>
            <person name="Bohlmann J."/>
        </authorList>
    </citation>
    <scope>NUCLEOTIDE SEQUENCE</scope>
    <source>
        <tissue evidence="1">Phloem and cambium</tissue>
    </source>
</reference>
<accession>A9P9M8</accession>